<evidence type="ECO:0008006" key="4">
    <source>
        <dbReference type="Google" id="ProtNLM"/>
    </source>
</evidence>
<reference evidence="3" key="1">
    <citation type="journal article" date="2023" name="Commun. Biol.">
        <title>Genome analysis of Parmales, the sister group of diatoms, reveals the evolutionary specialization of diatoms from phago-mixotrophs to photoautotrophs.</title>
        <authorList>
            <person name="Ban H."/>
            <person name="Sato S."/>
            <person name="Yoshikawa S."/>
            <person name="Yamada K."/>
            <person name="Nakamura Y."/>
            <person name="Ichinomiya M."/>
            <person name="Sato N."/>
            <person name="Blanc-Mathieu R."/>
            <person name="Endo H."/>
            <person name="Kuwata A."/>
            <person name="Ogata H."/>
        </authorList>
    </citation>
    <scope>NUCLEOTIDE SEQUENCE [LARGE SCALE GENOMIC DNA]</scope>
    <source>
        <strain evidence="3">NIES 3701</strain>
    </source>
</reference>
<dbReference type="PROSITE" id="PS00383">
    <property type="entry name" value="TYR_PHOSPHATASE_1"/>
    <property type="match status" value="1"/>
</dbReference>
<organism evidence="2 3">
    <name type="scientific">Triparma strigata</name>
    <dbReference type="NCBI Taxonomy" id="1606541"/>
    <lineage>
        <taxon>Eukaryota</taxon>
        <taxon>Sar</taxon>
        <taxon>Stramenopiles</taxon>
        <taxon>Ochrophyta</taxon>
        <taxon>Bolidophyceae</taxon>
        <taxon>Parmales</taxon>
        <taxon>Triparmaceae</taxon>
        <taxon>Triparma</taxon>
    </lineage>
</organism>
<dbReference type="InterPro" id="IPR016130">
    <property type="entry name" value="Tyr_Pase_AS"/>
</dbReference>
<sequence>MNSLLPLATISLLGSLLGLTSSTTLDPAKFHCVSYDEASQTGVFRSNMPISTNASNVASPSSYAYDEIKEYAARAGKDECGTDTFESGEVEPYVLEMSLSNSLDDKNGLLASRAFWSEVENFGRGRLAEWPIGVSGIVPPSVVAKSEWEEVVNKMWEVDQLPQRVDKINEIRKLGFKGIFPDAAERPLILLLHCNAGCDRTGEMIGAYRYSTTDLTAKEMYQLDVKECGRPPNYYSTHALEWYCIYEYYNSNKGELADCTSFAKCKPFGDCEPE</sequence>
<keyword evidence="3" id="KW-1185">Reference proteome</keyword>
<dbReference type="PANTHER" id="PTHR38745:SF2">
    <property type="entry name" value="TYROSINE SPECIFIC PROTEIN PHOSPHATASES DOMAIN-CONTAINING PROTEIN"/>
    <property type="match status" value="1"/>
</dbReference>
<keyword evidence="1" id="KW-0732">Signal</keyword>
<proteinExistence type="predicted"/>
<feature type="chain" id="PRO_5040804681" description="Tyrosine specific protein phosphatases domain-containing protein" evidence="1">
    <location>
        <begin position="23"/>
        <end position="274"/>
    </location>
</feature>
<feature type="signal peptide" evidence="1">
    <location>
        <begin position="1"/>
        <end position="22"/>
    </location>
</feature>
<dbReference type="Gene3D" id="3.90.190.10">
    <property type="entry name" value="Protein tyrosine phosphatase superfamily"/>
    <property type="match status" value="1"/>
</dbReference>
<protein>
    <recommendedName>
        <fullName evidence="4">Tyrosine specific protein phosphatases domain-containing protein</fullName>
    </recommendedName>
</protein>
<evidence type="ECO:0000256" key="1">
    <source>
        <dbReference type="SAM" id="SignalP"/>
    </source>
</evidence>
<dbReference type="EMBL" id="BRXY01000121">
    <property type="protein sequence ID" value="GMH68038.1"/>
    <property type="molecule type" value="Genomic_DNA"/>
</dbReference>
<comment type="caution">
    <text evidence="2">The sequence shown here is derived from an EMBL/GenBank/DDBJ whole genome shotgun (WGS) entry which is preliminary data.</text>
</comment>
<dbReference type="AlphaFoldDB" id="A0A9W7E9Q0"/>
<dbReference type="PANTHER" id="PTHR38745">
    <property type="entry name" value="PHOSPHATASE, PUTATIVE-RELATED"/>
    <property type="match status" value="1"/>
</dbReference>
<evidence type="ECO:0000313" key="3">
    <source>
        <dbReference type="Proteomes" id="UP001165085"/>
    </source>
</evidence>
<dbReference type="InterPro" id="IPR029021">
    <property type="entry name" value="Prot-tyrosine_phosphatase-like"/>
</dbReference>
<gene>
    <name evidence="2" type="ORF">TrST_g4210</name>
</gene>
<dbReference type="OrthoDB" id="193277at2759"/>
<name>A0A9W7E9Q0_9STRA</name>
<dbReference type="Proteomes" id="UP001165085">
    <property type="component" value="Unassembled WGS sequence"/>
</dbReference>
<evidence type="ECO:0000313" key="2">
    <source>
        <dbReference type="EMBL" id="GMH68038.1"/>
    </source>
</evidence>
<accession>A0A9W7E9Q0</accession>
<dbReference type="SUPFAM" id="SSF52799">
    <property type="entry name" value="(Phosphotyrosine protein) phosphatases II"/>
    <property type="match status" value="1"/>
</dbReference>